<gene>
    <name evidence="3" type="ORF">A3A60_02265</name>
</gene>
<feature type="transmembrane region" description="Helical" evidence="2">
    <location>
        <begin position="299"/>
        <end position="318"/>
    </location>
</feature>
<proteinExistence type="predicted"/>
<reference evidence="3 4" key="1">
    <citation type="journal article" date="2016" name="Nat. Commun.">
        <title>Thousands of microbial genomes shed light on interconnected biogeochemical processes in an aquifer system.</title>
        <authorList>
            <person name="Anantharaman K."/>
            <person name="Brown C.T."/>
            <person name="Hug L.A."/>
            <person name="Sharon I."/>
            <person name="Castelle C.J."/>
            <person name="Probst A.J."/>
            <person name="Thomas B.C."/>
            <person name="Singh A."/>
            <person name="Wilkins M.J."/>
            <person name="Karaoz U."/>
            <person name="Brodie E.L."/>
            <person name="Williams K.H."/>
            <person name="Hubbard S.S."/>
            <person name="Banfield J.F."/>
        </authorList>
    </citation>
    <scope>NUCLEOTIDE SEQUENCE [LARGE SCALE GENOMIC DNA]</scope>
</reference>
<dbReference type="AlphaFoldDB" id="A0A1F5HYT2"/>
<dbReference type="Gene3D" id="2.120.10.30">
    <property type="entry name" value="TolB, C-terminal domain"/>
    <property type="match status" value="1"/>
</dbReference>
<evidence type="ECO:0000256" key="1">
    <source>
        <dbReference type="SAM" id="MobiDB-lite"/>
    </source>
</evidence>
<evidence type="ECO:0008006" key="5">
    <source>
        <dbReference type="Google" id="ProtNLM"/>
    </source>
</evidence>
<feature type="compositionally biased region" description="Basic and acidic residues" evidence="1">
    <location>
        <begin position="211"/>
        <end position="223"/>
    </location>
</feature>
<comment type="caution">
    <text evidence="3">The sequence shown here is derived from an EMBL/GenBank/DDBJ whole genome shotgun (WGS) entry which is preliminary data.</text>
</comment>
<evidence type="ECO:0000313" key="4">
    <source>
        <dbReference type="Proteomes" id="UP000179227"/>
    </source>
</evidence>
<keyword evidence="2" id="KW-1133">Transmembrane helix</keyword>
<dbReference type="Proteomes" id="UP000179227">
    <property type="component" value="Unassembled WGS sequence"/>
</dbReference>
<evidence type="ECO:0000256" key="2">
    <source>
        <dbReference type="SAM" id="Phobius"/>
    </source>
</evidence>
<dbReference type="STRING" id="1797729.A3A60_02265"/>
<accession>A0A1F5HYT2</accession>
<keyword evidence="2" id="KW-0472">Membrane</keyword>
<organism evidence="3 4">
    <name type="scientific">Candidatus Curtissbacteria bacterium RIFCSPLOWO2_01_FULL_42_26</name>
    <dbReference type="NCBI Taxonomy" id="1797729"/>
    <lineage>
        <taxon>Bacteria</taxon>
        <taxon>Candidatus Curtissiibacteriota</taxon>
    </lineage>
</organism>
<keyword evidence="2" id="KW-0812">Transmembrane</keyword>
<dbReference type="EMBL" id="MFBS01000021">
    <property type="protein sequence ID" value="OGE09253.1"/>
    <property type="molecule type" value="Genomic_DNA"/>
</dbReference>
<dbReference type="InterPro" id="IPR011042">
    <property type="entry name" value="6-blade_b-propeller_TolB-like"/>
</dbReference>
<name>A0A1F5HYT2_9BACT</name>
<dbReference type="SUPFAM" id="SSF63825">
    <property type="entry name" value="YWTD domain"/>
    <property type="match status" value="1"/>
</dbReference>
<feature type="region of interest" description="Disordered" evidence="1">
    <location>
        <begin position="211"/>
        <end position="234"/>
    </location>
</feature>
<protein>
    <recommendedName>
        <fullName evidence="5">PPM-type phosphatase domain-containing protein</fullName>
    </recommendedName>
</protein>
<sequence>MDTPLLQIEKITGTGSKNAASGIFTSRISLAAGDLASLVSCILVKDSAGQDAQVTARDIFEIATKKLEGAQDGVLDCLLVAKDGAVDYLKARGAVASFVHIIFFRQAAYIVKEGDEVRIFVFRGGKSHEITFGHGSGPVDLGQLYLVATSGFIKSFKPDEFLGGEVNLEEIVDGLATEVSAISDSSGLAAALVLVKGGEVLEKVVEGRKVEEKSEESKDDNESGAKGAQLDGEPRSEVENVDIANYAGEQKEEEQRVKGKGIVLRAKNLFKKIVNALVFEVRKIKSGERLAILRLRRNLVLVVAVILIILVISAGFAIKGKKDRQTAATFNEHLLAASTKLSEGDAILTLNRERARELLIGAGDEVGKALSIKPKDAKALELKAKIDAKLKDSENLSGLSFSALAEVGEPLIAFTTLGKNIVGAGSGDLFIVDSTGKLVDKIAGNSSQKSVFGFNDSVFILADDSVYKVDSSGKKNEEVAEGRSAHDIAVFVGNVYLLSTSAIYKYVPVEGGYVASSDYLQGASFDDKSRMAIDGSVWVTKGNKIFKYLKGVDQNFAISGLSSTNGQFGEIYTTADMDNLYVVDAANEALLAIGKDDGILKKSYQAKEFGKATGLVVDEQAGKIYISVDNKILVADL</sequence>
<evidence type="ECO:0000313" key="3">
    <source>
        <dbReference type="EMBL" id="OGE09253.1"/>
    </source>
</evidence>